<reference evidence="1 2" key="1">
    <citation type="submission" date="2015-02" db="EMBL/GenBank/DDBJ databases">
        <title>Genome Sequence of Jannaschia aquimarina DSM28248, a member of the Roseobacter clade.</title>
        <authorList>
            <person name="Voget S."/>
            <person name="Daniel R."/>
        </authorList>
    </citation>
    <scope>NUCLEOTIDE SEQUENCE [LARGE SCALE GENOMIC DNA]</scope>
    <source>
        <strain evidence="1 2">GSW-M26</strain>
    </source>
</reference>
<dbReference type="Proteomes" id="UP000032232">
    <property type="component" value="Unassembled WGS sequence"/>
</dbReference>
<proteinExistence type="predicted"/>
<dbReference type="EMBL" id="JYFE01000017">
    <property type="protein sequence ID" value="KIT17528.1"/>
    <property type="molecule type" value="Genomic_DNA"/>
</dbReference>
<keyword evidence="2" id="KW-1185">Reference proteome</keyword>
<dbReference type="Gene3D" id="1.20.1260.10">
    <property type="match status" value="1"/>
</dbReference>
<dbReference type="InterPro" id="IPR047114">
    <property type="entry name" value="YciF"/>
</dbReference>
<gene>
    <name evidence="1" type="ORF">jaqu_07170</name>
</gene>
<accession>A0A0D1DBZ0</accession>
<dbReference type="SUPFAM" id="SSF47240">
    <property type="entry name" value="Ferritin-like"/>
    <property type="match status" value="1"/>
</dbReference>
<dbReference type="STRING" id="935700.jaqu_07170"/>
<dbReference type="InterPro" id="IPR009078">
    <property type="entry name" value="Ferritin-like_SF"/>
</dbReference>
<name>A0A0D1DBZ0_9RHOB</name>
<dbReference type="RefSeq" id="WP_316243054.1">
    <property type="nucleotide sequence ID" value="NZ_FZPF01000002.1"/>
</dbReference>
<protein>
    <submittedName>
        <fullName evidence="1">Uncharacterized protein</fullName>
    </submittedName>
</protein>
<dbReference type="Pfam" id="PF05974">
    <property type="entry name" value="DUF892"/>
    <property type="match status" value="1"/>
</dbReference>
<dbReference type="PANTHER" id="PTHR30565:SF9">
    <property type="entry name" value="PROTEIN YCIF"/>
    <property type="match status" value="1"/>
</dbReference>
<organism evidence="1 2">
    <name type="scientific">Jannaschia aquimarina</name>
    <dbReference type="NCBI Taxonomy" id="935700"/>
    <lineage>
        <taxon>Bacteria</taxon>
        <taxon>Pseudomonadati</taxon>
        <taxon>Pseudomonadota</taxon>
        <taxon>Alphaproteobacteria</taxon>
        <taxon>Rhodobacterales</taxon>
        <taxon>Roseobacteraceae</taxon>
        <taxon>Jannaschia</taxon>
    </lineage>
</organism>
<comment type="caution">
    <text evidence="1">The sequence shown here is derived from an EMBL/GenBank/DDBJ whole genome shotgun (WGS) entry which is preliminary data.</text>
</comment>
<dbReference type="PATRIC" id="fig|935700.4.peg.756"/>
<sequence>MNTLKDLYIDQLKDLYSACDQSIDVTIKLEDAATNADLKEALHKGHKGTSAGKDVMAGILRKHGEEPGGEHCHGMEGLVKEARKHALEEEFGDADVRDAMIITQYQRMAHYAIAGYGCVKAFAERLGFEEDAELLDRHLSNTYDGDEKFTDLAKGGINAKAAA</sequence>
<evidence type="ECO:0000313" key="2">
    <source>
        <dbReference type="Proteomes" id="UP000032232"/>
    </source>
</evidence>
<dbReference type="PANTHER" id="PTHR30565">
    <property type="entry name" value="PROTEIN YCIF"/>
    <property type="match status" value="1"/>
</dbReference>
<dbReference type="InterPro" id="IPR010287">
    <property type="entry name" value="DUF892_YciF-like"/>
</dbReference>
<evidence type="ECO:0000313" key="1">
    <source>
        <dbReference type="EMBL" id="KIT17528.1"/>
    </source>
</evidence>
<dbReference type="InterPro" id="IPR012347">
    <property type="entry name" value="Ferritin-like"/>
</dbReference>
<dbReference type="AlphaFoldDB" id="A0A0D1DBZ0"/>